<feature type="compositionally biased region" description="Polar residues" evidence="1">
    <location>
        <begin position="38"/>
        <end position="52"/>
    </location>
</feature>
<name>A0A5P9P893_9EURY</name>
<dbReference type="EMBL" id="CP045489">
    <property type="protein sequence ID" value="QFU84381.1"/>
    <property type="molecule type" value="Genomic_DNA"/>
</dbReference>
<evidence type="ECO:0000313" key="3">
    <source>
        <dbReference type="Proteomes" id="UP000326170"/>
    </source>
</evidence>
<evidence type="ECO:0000256" key="1">
    <source>
        <dbReference type="SAM" id="MobiDB-lite"/>
    </source>
</evidence>
<accession>A0A5P9P893</accession>
<organism evidence="2 3">
    <name type="scientific">Natronorubrum aibiense</name>
    <dbReference type="NCBI Taxonomy" id="348826"/>
    <lineage>
        <taxon>Archaea</taxon>
        <taxon>Methanobacteriati</taxon>
        <taxon>Methanobacteriota</taxon>
        <taxon>Stenosarchaea group</taxon>
        <taxon>Halobacteria</taxon>
        <taxon>Halobacteriales</taxon>
        <taxon>Natrialbaceae</taxon>
        <taxon>Natronorubrum</taxon>
    </lineage>
</organism>
<feature type="region of interest" description="Disordered" evidence="1">
    <location>
        <begin position="1"/>
        <end position="62"/>
    </location>
</feature>
<reference evidence="2 3" key="1">
    <citation type="journal article" date="2007" name="Int. J. Syst. Evol. Microbiol.">
        <title>Natronorubrum sulfidifaciens sp. nov., an extremely haloalkaliphilic archaeon isolated from Aiding salt lake in Xin-Jiang, China.</title>
        <authorList>
            <person name="Cui H.L."/>
            <person name="Tohty D."/>
            <person name="Liu H.C."/>
            <person name="Liu S.J."/>
            <person name="Oren A."/>
            <person name="Zhou P.J."/>
        </authorList>
    </citation>
    <scope>NUCLEOTIDE SEQUENCE [LARGE SCALE GENOMIC DNA]</scope>
    <source>
        <strain evidence="2 3">7-3</strain>
        <plasmid evidence="2">unnamed1</plasmid>
    </source>
</reference>
<sequence>MHGHFLPPPARSSNSHLDSAELAERNREIEQTREEQAETTSNCDPTSETSSLWGRLFGDNSK</sequence>
<gene>
    <name evidence="2" type="ORF">GCU68_17660</name>
</gene>
<dbReference type="Proteomes" id="UP000326170">
    <property type="component" value="Plasmid unnamed1"/>
</dbReference>
<proteinExistence type="predicted"/>
<feature type="compositionally biased region" description="Basic and acidic residues" evidence="1">
    <location>
        <begin position="18"/>
        <end position="36"/>
    </location>
</feature>
<dbReference type="AlphaFoldDB" id="A0A5P9P893"/>
<dbReference type="KEGG" id="nas:GCU68_17660"/>
<protein>
    <submittedName>
        <fullName evidence="2">Uncharacterized protein</fullName>
    </submittedName>
</protein>
<evidence type="ECO:0000313" key="2">
    <source>
        <dbReference type="EMBL" id="QFU84381.1"/>
    </source>
</evidence>
<keyword evidence="3" id="KW-1185">Reference proteome</keyword>
<geneLocation type="plasmid" evidence="2 3">
    <name>unnamed1</name>
</geneLocation>
<keyword evidence="2" id="KW-0614">Plasmid</keyword>
<feature type="compositionally biased region" description="Pro residues" evidence="1">
    <location>
        <begin position="1"/>
        <end position="10"/>
    </location>
</feature>